<evidence type="ECO:0000256" key="3">
    <source>
        <dbReference type="ARBA" id="ARBA00014376"/>
    </source>
</evidence>
<keyword evidence="4 6" id="KW-0975">Bacterial flagellum</keyword>
<dbReference type="OrthoDB" id="9788334at2"/>
<comment type="function">
    <text evidence="5 6">Structural component of flagellum, the bacterial motility apparatus. Part of the rod structure of flagellar basal body.</text>
</comment>
<reference evidence="8 9" key="1">
    <citation type="journal article" date="2017" name="Genome Announc.">
        <title>Complete Genome Sequences of Two Acetylene-Fermenting Pelobacter acetylenicus Strains.</title>
        <authorList>
            <person name="Sutton J.M."/>
            <person name="Baesman S.M."/>
            <person name="Fierst J.L."/>
            <person name="Poret-Peterson A.T."/>
            <person name="Oremland R.S."/>
            <person name="Dunlap D.S."/>
            <person name="Akob D.M."/>
        </authorList>
    </citation>
    <scope>NUCLEOTIDE SEQUENCE [LARGE SCALE GENOMIC DNA]</scope>
    <source>
        <strain evidence="8 9">DSM 3247</strain>
    </source>
</reference>
<keyword evidence="9" id="KW-1185">Reference proteome</keyword>
<evidence type="ECO:0000313" key="9">
    <source>
        <dbReference type="Proteomes" id="UP000182264"/>
    </source>
</evidence>
<dbReference type="PANTHER" id="PTHR30435:SF12">
    <property type="entry name" value="FLAGELLAR BASAL BODY ROD PROTEIN FLGB"/>
    <property type="match status" value="1"/>
</dbReference>
<organism evidence="8 9">
    <name type="scientific">Syntrophotalea acetylenica</name>
    <name type="common">Pelobacter acetylenicus</name>
    <dbReference type="NCBI Taxonomy" id="29542"/>
    <lineage>
        <taxon>Bacteria</taxon>
        <taxon>Pseudomonadati</taxon>
        <taxon>Thermodesulfobacteriota</taxon>
        <taxon>Desulfuromonadia</taxon>
        <taxon>Desulfuromonadales</taxon>
        <taxon>Syntrophotaleaceae</taxon>
        <taxon>Syntrophotalea</taxon>
    </lineage>
</organism>
<evidence type="ECO:0000256" key="1">
    <source>
        <dbReference type="ARBA" id="ARBA00004117"/>
    </source>
</evidence>
<dbReference type="InterPro" id="IPR001444">
    <property type="entry name" value="Flag_bb_rod_N"/>
</dbReference>
<dbReference type="GO" id="GO:0071978">
    <property type="term" value="P:bacterial-type flagellum-dependent swarming motility"/>
    <property type="evidence" value="ECO:0007669"/>
    <property type="project" value="TreeGrafter"/>
</dbReference>
<dbReference type="PIRSF" id="PIRSF002889">
    <property type="entry name" value="Rod_FlgB"/>
    <property type="match status" value="1"/>
</dbReference>
<dbReference type="RefSeq" id="WP_072285513.1">
    <property type="nucleotide sequence ID" value="NZ_CP015455.1"/>
</dbReference>
<dbReference type="STRING" id="29542.A6070_09300"/>
<proteinExistence type="inferred from homology"/>
<dbReference type="GO" id="GO:0030694">
    <property type="term" value="C:bacterial-type flagellum basal body, rod"/>
    <property type="evidence" value="ECO:0007669"/>
    <property type="project" value="InterPro"/>
</dbReference>
<dbReference type="Pfam" id="PF00460">
    <property type="entry name" value="Flg_bb_rod"/>
    <property type="match status" value="1"/>
</dbReference>
<evidence type="ECO:0000256" key="5">
    <source>
        <dbReference type="ARBA" id="ARBA00024934"/>
    </source>
</evidence>
<evidence type="ECO:0000259" key="7">
    <source>
        <dbReference type="Pfam" id="PF00460"/>
    </source>
</evidence>
<evidence type="ECO:0000256" key="4">
    <source>
        <dbReference type="ARBA" id="ARBA00023143"/>
    </source>
</evidence>
<keyword evidence="8" id="KW-0966">Cell projection</keyword>
<dbReference type="NCBIfam" id="TIGR01396">
    <property type="entry name" value="FlgB"/>
    <property type="match status" value="1"/>
</dbReference>
<keyword evidence="8" id="KW-0282">Flagellum</keyword>
<protein>
    <recommendedName>
        <fullName evidence="3 6">Flagellar basal body rod protein FlgB</fullName>
    </recommendedName>
</protein>
<evidence type="ECO:0000256" key="6">
    <source>
        <dbReference type="PIRNR" id="PIRNR002889"/>
    </source>
</evidence>
<comment type="similarity">
    <text evidence="2 6">Belongs to the flagella basal body rod proteins family.</text>
</comment>
<keyword evidence="8" id="KW-0969">Cilium</keyword>
<dbReference type="EMBL" id="CP015518">
    <property type="protein sequence ID" value="APG23704.1"/>
    <property type="molecule type" value="Genomic_DNA"/>
</dbReference>
<sequence>MPEIRLFDRTIQMLGKVLDLRQRQQELIASNIANAETPGYIPARMSFEKDLAKALENRPQPQAQPHPRHIPIVANRIDNLEGTTERRADRGVGMDGNGVDLDKQLIAQSENQLLYETSAQIISKKLATLKYVCQDGR</sequence>
<comment type="subcellular location">
    <subcellularLocation>
        <location evidence="1 6">Bacterial flagellum basal body</location>
    </subcellularLocation>
</comment>
<evidence type="ECO:0000256" key="2">
    <source>
        <dbReference type="ARBA" id="ARBA00009677"/>
    </source>
</evidence>
<comment type="subunit">
    <text evidence="6">The basal body constitutes a major portion of the flagellar organelle and consists of a number of rings mounted on a central rod.</text>
</comment>
<accession>A0A1L3GCM7</accession>
<feature type="domain" description="Flagellar basal body rod protein N-terminal" evidence="7">
    <location>
        <begin position="20"/>
        <end position="40"/>
    </location>
</feature>
<evidence type="ECO:0000313" key="8">
    <source>
        <dbReference type="EMBL" id="APG23704.1"/>
    </source>
</evidence>
<dbReference type="InterPro" id="IPR006300">
    <property type="entry name" value="FlgB"/>
</dbReference>
<gene>
    <name evidence="8" type="ORF">A7E75_00690</name>
</gene>
<name>A0A1L3GCM7_SYNAC</name>
<dbReference type="KEGG" id="pace:A6070_09300"/>
<dbReference type="Proteomes" id="UP000182264">
    <property type="component" value="Chromosome"/>
</dbReference>
<dbReference type="AlphaFoldDB" id="A0A1L3GCM7"/>
<dbReference type="PANTHER" id="PTHR30435">
    <property type="entry name" value="FLAGELLAR PROTEIN"/>
    <property type="match status" value="1"/>
</dbReference>